<comment type="caution">
    <text evidence="2">The sequence shown here is derived from an EMBL/GenBank/DDBJ whole genome shotgun (WGS) entry which is preliminary data.</text>
</comment>
<sequence length="195" mass="21676">MPGRKVLESEPMDDRLKRQILELRRRQIILEGKLIGAKEAERTDAVSGLPVDADGLSKATLTLEVCTGEGINIDTMARLSTGMTYVQVRLVPDSAQVLSTRLQRWPSLQWQETLTFSGLSSLDAAVYIEVLHAMRLRSDLVLGHVVVPFEHLLAQQTVDEWYTLTSASPHGIGRIHIRTTLTYSKVNATWLDAAA</sequence>
<organism evidence="2 3">
    <name type="scientific">Achlya hypogyna</name>
    <name type="common">Oomycete</name>
    <name type="synonym">Protoachlya hypogyna</name>
    <dbReference type="NCBI Taxonomy" id="1202772"/>
    <lineage>
        <taxon>Eukaryota</taxon>
        <taxon>Sar</taxon>
        <taxon>Stramenopiles</taxon>
        <taxon>Oomycota</taxon>
        <taxon>Saprolegniomycetes</taxon>
        <taxon>Saprolegniales</taxon>
        <taxon>Achlyaceae</taxon>
        <taxon>Achlya</taxon>
    </lineage>
</organism>
<protein>
    <recommendedName>
        <fullName evidence="1">C2 domain-containing protein</fullName>
    </recommendedName>
</protein>
<reference evidence="2 3" key="1">
    <citation type="journal article" date="2014" name="Genome Biol. Evol.">
        <title>The secreted proteins of Achlya hypogyna and Thraustotheca clavata identify the ancestral oomycete secretome and reveal gene acquisitions by horizontal gene transfer.</title>
        <authorList>
            <person name="Misner I."/>
            <person name="Blouin N."/>
            <person name="Leonard G."/>
            <person name="Richards T.A."/>
            <person name="Lane C.E."/>
        </authorList>
    </citation>
    <scope>NUCLEOTIDE SEQUENCE [LARGE SCALE GENOMIC DNA]</scope>
    <source>
        <strain evidence="2 3">ATCC 48635</strain>
    </source>
</reference>
<dbReference type="PROSITE" id="PS50004">
    <property type="entry name" value="C2"/>
    <property type="match status" value="1"/>
</dbReference>
<keyword evidence="3" id="KW-1185">Reference proteome</keyword>
<dbReference type="InterPro" id="IPR035892">
    <property type="entry name" value="C2_domain_sf"/>
</dbReference>
<dbReference type="Pfam" id="PF00168">
    <property type="entry name" value="C2"/>
    <property type="match status" value="1"/>
</dbReference>
<dbReference type="OrthoDB" id="77785at2759"/>
<evidence type="ECO:0000259" key="1">
    <source>
        <dbReference type="PROSITE" id="PS50004"/>
    </source>
</evidence>
<dbReference type="Gene3D" id="2.60.40.150">
    <property type="entry name" value="C2 domain"/>
    <property type="match status" value="1"/>
</dbReference>
<dbReference type="AlphaFoldDB" id="A0A1V9ZUC4"/>
<evidence type="ECO:0000313" key="3">
    <source>
        <dbReference type="Proteomes" id="UP000243579"/>
    </source>
</evidence>
<gene>
    <name evidence="2" type="ORF">ACHHYP_00608</name>
</gene>
<dbReference type="SUPFAM" id="SSF49562">
    <property type="entry name" value="C2 domain (Calcium/lipid-binding domain, CaLB)"/>
    <property type="match status" value="1"/>
</dbReference>
<proteinExistence type="predicted"/>
<accession>A0A1V9ZUC4</accession>
<dbReference type="Proteomes" id="UP000243579">
    <property type="component" value="Unassembled WGS sequence"/>
</dbReference>
<dbReference type="EMBL" id="JNBR01000005">
    <property type="protein sequence ID" value="OQS01579.1"/>
    <property type="molecule type" value="Genomic_DNA"/>
</dbReference>
<evidence type="ECO:0000313" key="2">
    <source>
        <dbReference type="EMBL" id="OQS01579.1"/>
    </source>
</evidence>
<name>A0A1V9ZUC4_ACHHY</name>
<dbReference type="InterPro" id="IPR000008">
    <property type="entry name" value="C2_dom"/>
</dbReference>
<feature type="domain" description="C2" evidence="1">
    <location>
        <begin position="43"/>
        <end position="162"/>
    </location>
</feature>